<dbReference type="EMBL" id="FR695868">
    <property type="protein sequence ID" value="CBX28066.1"/>
    <property type="molecule type" value="Genomic_DNA"/>
</dbReference>
<evidence type="ECO:0000313" key="1">
    <source>
        <dbReference type="EMBL" id="CBX28066.1"/>
    </source>
</evidence>
<gene>
    <name evidence="1" type="ORF">N47_G33900</name>
</gene>
<sequence>MRLFIKHYTNEKSGSALGVSVNAIVMPKFYLKYLSIFIAP</sequence>
<reference evidence="1" key="1">
    <citation type="journal article" date="2011" name="Environ. Microbiol.">
        <title>Genomic insights into the metabolic potential of the polycyclic aromatic hydrocarbon degrading sulfate-reducing Deltaproteobacterium N47.</title>
        <authorList>
            <person name="Bergmann F."/>
            <person name="Selesi D."/>
            <person name="Weinmaier T."/>
            <person name="Tischler P."/>
            <person name="Rattei T."/>
            <person name="Meckenstock R.U."/>
        </authorList>
    </citation>
    <scope>NUCLEOTIDE SEQUENCE</scope>
</reference>
<accession>E1YBX2</accession>
<dbReference type="AlphaFoldDB" id="E1YBX2"/>
<protein>
    <submittedName>
        <fullName evidence="1">Uncharacterized protein</fullName>
    </submittedName>
</protein>
<name>E1YBX2_9BACT</name>
<proteinExistence type="predicted"/>
<organism evidence="1">
    <name type="scientific">uncultured Desulfobacterium sp</name>
    <dbReference type="NCBI Taxonomy" id="201089"/>
    <lineage>
        <taxon>Bacteria</taxon>
        <taxon>Pseudomonadati</taxon>
        <taxon>Thermodesulfobacteriota</taxon>
        <taxon>Desulfobacteria</taxon>
        <taxon>Desulfobacterales</taxon>
        <taxon>Desulfobacteriaceae</taxon>
        <taxon>Desulfobacterium</taxon>
        <taxon>environmental samples</taxon>
    </lineage>
</organism>